<feature type="region of interest" description="Disordered" evidence="1">
    <location>
        <begin position="218"/>
        <end position="258"/>
    </location>
</feature>
<evidence type="ECO:0000313" key="3">
    <source>
        <dbReference type="Proteomes" id="UP000076720"/>
    </source>
</evidence>
<gene>
    <name evidence="2" type="ORF">SAM40697_5241</name>
</gene>
<proteinExistence type="predicted"/>
<evidence type="ECO:0000256" key="1">
    <source>
        <dbReference type="SAM" id="MobiDB-lite"/>
    </source>
</evidence>
<dbReference type="Proteomes" id="UP000076720">
    <property type="component" value="Chromosome"/>
</dbReference>
<dbReference type="EMBL" id="CP012949">
    <property type="protein sequence ID" value="ANB09197.1"/>
    <property type="molecule type" value="Genomic_DNA"/>
</dbReference>
<organism evidence="2 3">
    <name type="scientific">Streptomyces ambofaciens</name>
    <dbReference type="NCBI Taxonomy" id="1889"/>
    <lineage>
        <taxon>Bacteria</taxon>
        <taxon>Bacillati</taxon>
        <taxon>Actinomycetota</taxon>
        <taxon>Actinomycetes</taxon>
        <taxon>Kitasatosporales</taxon>
        <taxon>Streptomycetaceae</taxon>
        <taxon>Streptomyces</taxon>
    </lineage>
</organism>
<dbReference type="RefSeq" id="WP_063483400.1">
    <property type="nucleotide sequence ID" value="NZ_CP012949.1"/>
</dbReference>
<keyword evidence="3" id="KW-1185">Reference proteome</keyword>
<name>A0ABM6B5Z3_STRAM</name>
<reference evidence="2 3" key="2">
    <citation type="journal article" date="2016" name="Genome Announc.">
        <title>Complete Genome Sequence of Streptomyces ambofaciens DSM 40697, a Paradigm for Genome Plasticity Studies.</title>
        <authorList>
            <person name="Thibessard A."/>
            <person name="Leblond P."/>
        </authorList>
    </citation>
    <scope>NUCLEOTIDE SEQUENCE [LARGE SCALE GENOMIC DNA]</scope>
    <source>
        <strain evidence="2 3">DSM 40697</strain>
    </source>
</reference>
<accession>A0ABM6B5Z3</accession>
<evidence type="ECO:0000313" key="2">
    <source>
        <dbReference type="EMBL" id="ANB09197.1"/>
    </source>
</evidence>
<sequence length="258" mass="28935">MTASRPPATPYYYISHALPSPADPWLRAFHCDLQDEIRRRLGPDPGYTGMLPEPRDSRPWPDDWVNTPAMRCRALVVLLTEDYYRDPRTLRDLALFRRRLVWEEDQTGRPSPALVQVLWDTRGLPAPGPEALVVPVGDYTASGLAELVRAPHARGGYLRVLRAVVERVLAGARHSPPAMTPQDLHPDPTPGESGMPHIPFSAGCTSHRQFAPVRVTWQPTHAVPPSRPEPPEREASPHRSWFSHPGDDERPILRGPHS</sequence>
<feature type="region of interest" description="Disordered" evidence="1">
    <location>
        <begin position="173"/>
        <end position="195"/>
    </location>
</feature>
<protein>
    <recommendedName>
        <fullName evidence="4">TIR domain-containing protein</fullName>
    </recommendedName>
</protein>
<evidence type="ECO:0008006" key="4">
    <source>
        <dbReference type="Google" id="ProtNLM"/>
    </source>
</evidence>
<reference evidence="3" key="1">
    <citation type="submission" date="2015-10" db="EMBL/GenBank/DDBJ databases">
        <title>Complete genome sequence of Streptomyces ambofaciens DSM 40697.</title>
        <authorList>
            <person name="Thibessard A."/>
            <person name="Leblond P."/>
        </authorList>
    </citation>
    <scope>NUCLEOTIDE SEQUENCE [LARGE SCALE GENOMIC DNA]</scope>
    <source>
        <strain evidence="3">DSM 40697</strain>
    </source>
</reference>